<dbReference type="Proteomes" id="UP001472677">
    <property type="component" value="Unassembled WGS sequence"/>
</dbReference>
<organism evidence="1 2">
    <name type="scientific">Hibiscus sabdariffa</name>
    <name type="common">roselle</name>
    <dbReference type="NCBI Taxonomy" id="183260"/>
    <lineage>
        <taxon>Eukaryota</taxon>
        <taxon>Viridiplantae</taxon>
        <taxon>Streptophyta</taxon>
        <taxon>Embryophyta</taxon>
        <taxon>Tracheophyta</taxon>
        <taxon>Spermatophyta</taxon>
        <taxon>Magnoliopsida</taxon>
        <taxon>eudicotyledons</taxon>
        <taxon>Gunneridae</taxon>
        <taxon>Pentapetalae</taxon>
        <taxon>rosids</taxon>
        <taxon>malvids</taxon>
        <taxon>Malvales</taxon>
        <taxon>Malvaceae</taxon>
        <taxon>Malvoideae</taxon>
        <taxon>Hibiscus</taxon>
    </lineage>
</organism>
<comment type="caution">
    <text evidence="1">The sequence shown here is derived from an EMBL/GenBank/DDBJ whole genome shotgun (WGS) entry which is preliminary data.</text>
</comment>
<reference evidence="1 2" key="1">
    <citation type="journal article" date="2024" name="G3 (Bethesda)">
        <title>Genome assembly of Hibiscus sabdariffa L. provides insights into metabolisms of medicinal natural products.</title>
        <authorList>
            <person name="Kim T."/>
        </authorList>
    </citation>
    <scope>NUCLEOTIDE SEQUENCE [LARGE SCALE GENOMIC DNA]</scope>
    <source>
        <strain evidence="1">TK-2024</strain>
        <tissue evidence="1">Old leaves</tissue>
    </source>
</reference>
<accession>A0ABR2BCR5</accession>
<sequence length="133" mass="14483">MSSQEVHDKVKDTDTCSSSAVNAKLEGVLQTDISDQPHLGVEQDAHIPENIPDTNLSEVAEGTNFIASHLPAAANDESVDEQSTDNTCIPPVVSTNHHGMITRSKDGVFKPKVYHLEHSIVPTSIYEVLKHED</sequence>
<gene>
    <name evidence="1" type="ORF">V6N12_033165</name>
</gene>
<dbReference type="EMBL" id="JBBPBM010000134">
    <property type="protein sequence ID" value="KAK8504916.1"/>
    <property type="molecule type" value="Genomic_DNA"/>
</dbReference>
<name>A0ABR2BCR5_9ROSI</name>
<evidence type="ECO:0000313" key="2">
    <source>
        <dbReference type="Proteomes" id="UP001472677"/>
    </source>
</evidence>
<proteinExistence type="predicted"/>
<protein>
    <submittedName>
        <fullName evidence="1">Uncharacterized protein</fullName>
    </submittedName>
</protein>
<evidence type="ECO:0000313" key="1">
    <source>
        <dbReference type="EMBL" id="KAK8504916.1"/>
    </source>
</evidence>
<keyword evidence="2" id="KW-1185">Reference proteome</keyword>